<dbReference type="SMART" id="SM00240">
    <property type="entry name" value="FHA"/>
    <property type="match status" value="1"/>
</dbReference>
<reference evidence="5" key="1">
    <citation type="journal article" date="2019" name="Int. J. Syst. Evol. Microbiol.">
        <title>The Global Catalogue of Microorganisms (GCM) 10K type strain sequencing project: providing services to taxonomists for standard genome sequencing and annotation.</title>
        <authorList>
            <consortium name="The Broad Institute Genomics Platform"/>
            <consortium name="The Broad Institute Genome Sequencing Center for Infectious Disease"/>
            <person name="Wu L."/>
            <person name="Ma J."/>
        </authorList>
    </citation>
    <scope>NUCLEOTIDE SEQUENCE [LARGE SCALE GENOMIC DNA]</scope>
    <source>
        <strain evidence="5">CGMCC 4.7132</strain>
    </source>
</reference>
<dbReference type="InterPro" id="IPR008984">
    <property type="entry name" value="SMAD_FHA_dom_sf"/>
</dbReference>
<feature type="domain" description="FHA" evidence="3">
    <location>
        <begin position="240"/>
        <end position="299"/>
    </location>
</feature>
<feature type="region of interest" description="Disordered" evidence="2">
    <location>
        <begin position="29"/>
        <end position="51"/>
    </location>
</feature>
<feature type="compositionally biased region" description="Pro residues" evidence="2">
    <location>
        <begin position="112"/>
        <end position="151"/>
    </location>
</feature>
<protein>
    <submittedName>
        <fullName evidence="4">FHA domain-containing protein</fullName>
    </submittedName>
</protein>
<dbReference type="InterPro" id="IPR050923">
    <property type="entry name" value="Cell_Proc_Reg/RNA_Proc"/>
</dbReference>
<dbReference type="SUPFAM" id="SSF49879">
    <property type="entry name" value="SMAD/FHA domain"/>
    <property type="match status" value="1"/>
</dbReference>
<dbReference type="CDD" id="cd00060">
    <property type="entry name" value="FHA"/>
    <property type="match status" value="1"/>
</dbReference>
<accession>A0ABV9CUF7</accession>
<feature type="compositionally biased region" description="Low complexity" evidence="2">
    <location>
        <begin position="171"/>
        <end position="190"/>
    </location>
</feature>
<dbReference type="PANTHER" id="PTHR23308">
    <property type="entry name" value="NUCLEAR INHIBITOR OF PROTEIN PHOSPHATASE-1"/>
    <property type="match status" value="1"/>
</dbReference>
<feature type="compositionally biased region" description="Pro residues" evidence="2">
    <location>
        <begin position="160"/>
        <end position="170"/>
    </location>
</feature>
<dbReference type="Proteomes" id="UP001596004">
    <property type="component" value="Unassembled WGS sequence"/>
</dbReference>
<dbReference type="Gene3D" id="2.60.200.20">
    <property type="match status" value="1"/>
</dbReference>
<evidence type="ECO:0000256" key="2">
    <source>
        <dbReference type="SAM" id="MobiDB-lite"/>
    </source>
</evidence>
<keyword evidence="5" id="KW-1185">Reference proteome</keyword>
<dbReference type="PROSITE" id="PS50006">
    <property type="entry name" value="FHA_DOMAIN"/>
    <property type="match status" value="1"/>
</dbReference>
<sequence>MATCPVGHDSADEEYCDTCGALMSGTPAPAAPEAPAGPGSSAPAAAGAGTGDCPDCGAERTGRFCETCGYDFVLGGGAARPAAPQQPAPQGAPATGAPAQPWQPAQPVRGSQPPPAWQPSQPVQPPPPAWQPSQPVQPPPPAWQPSQPVQPAPSRQSPRPAQPGQPPAQPAPAWQPAQPAPAATGGTAPRRPAHAVWEAVVEADRAHYESMISQGGPDAARVAFPPYCPERRLTLTGPEMRIGRRSQSRSLVPEIDLSGPPEDPGVSHLHAVLLAQPDGSWQLVDPGSANGTLVNGELLEVNVPVPVADGDRVHVGAWTLITVRRASR</sequence>
<dbReference type="InterPro" id="IPR000253">
    <property type="entry name" value="FHA_dom"/>
</dbReference>
<keyword evidence="1" id="KW-0597">Phosphoprotein</keyword>
<evidence type="ECO:0000313" key="5">
    <source>
        <dbReference type="Proteomes" id="UP001596004"/>
    </source>
</evidence>
<organism evidence="4 5">
    <name type="scientific">Sphaerisporangium dianthi</name>
    <dbReference type="NCBI Taxonomy" id="1436120"/>
    <lineage>
        <taxon>Bacteria</taxon>
        <taxon>Bacillati</taxon>
        <taxon>Actinomycetota</taxon>
        <taxon>Actinomycetes</taxon>
        <taxon>Streptosporangiales</taxon>
        <taxon>Streptosporangiaceae</taxon>
        <taxon>Sphaerisporangium</taxon>
    </lineage>
</organism>
<feature type="compositionally biased region" description="Low complexity" evidence="2">
    <location>
        <begin position="79"/>
        <end position="111"/>
    </location>
</feature>
<dbReference type="Pfam" id="PF00498">
    <property type="entry name" value="FHA"/>
    <property type="match status" value="1"/>
</dbReference>
<evidence type="ECO:0000259" key="3">
    <source>
        <dbReference type="PROSITE" id="PS50006"/>
    </source>
</evidence>
<evidence type="ECO:0000313" key="4">
    <source>
        <dbReference type="EMBL" id="MFC4536194.1"/>
    </source>
</evidence>
<name>A0ABV9CUF7_9ACTN</name>
<dbReference type="EMBL" id="JBHSFP010000041">
    <property type="protein sequence ID" value="MFC4536194.1"/>
    <property type="molecule type" value="Genomic_DNA"/>
</dbReference>
<proteinExistence type="predicted"/>
<comment type="caution">
    <text evidence="4">The sequence shown here is derived from an EMBL/GenBank/DDBJ whole genome shotgun (WGS) entry which is preliminary data.</text>
</comment>
<dbReference type="RefSeq" id="WP_380850190.1">
    <property type="nucleotide sequence ID" value="NZ_JBHSFP010000041.1"/>
</dbReference>
<gene>
    <name evidence="4" type="ORF">ACFO60_35975</name>
</gene>
<evidence type="ECO:0000256" key="1">
    <source>
        <dbReference type="ARBA" id="ARBA00022553"/>
    </source>
</evidence>
<feature type="region of interest" description="Disordered" evidence="2">
    <location>
        <begin position="79"/>
        <end position="193"/>
    </location>
</feature>